<evidence type="ECO:0000256" key="2">
    <source>
        <dbReference type="ARBA" id="ARBA00023015"/>
    </source>
</evidence>
<keyword evidence="3 6" id="KW-0238">DNA-binding</keyword>
<protein>
    <submittedName>
        <fullName evidence="6">DNA-binding transcriptional regulator, LysR family</fullName>
    </submittedName>
</protein>
<sequence length="301" mass="31040">MELRHLEYFLAVTEELNFTRAARRLHVVQSGVSAAVRALERELGAPLFERTSKQVALTAAGEALLPEARATLAAAQAARDAVGQVAGGLRGTVRVGTMTSIALIDLPGLFGRFHADHPRVGIRLSASIGGTAGLVQGLVDGELDVAFVSLPGRPPAGLTVRSLATVPLTAVLPAGHPAGAGSSVDLADLAGEHFIDSPVGFGNRLVVDRAFAAAGLERFVVIEVTDITMTADYVRQGLGVAVMPSFAVAADDPGVRVRPVAGGPLEWSLGVAYSSVRRPGAALTALLALIAEYVRVPPGAP</sequence>
<proteinExistence type="inferred from homology"/>
<feature type="domain" description="HTH lysR-type" evidence="5">
    <location>
        <begin position="1"/>
        <end position="58"/>
    </location>
</feature>
<evidence type="ECO:0000313" key="6">
    <source>
        <dbReference type="EMBL" id="SNT47013.1"/>
    </source>
</evidence>
<dbReference type="SUPFAM" id="SSF46785">
    <property type="entry name" value="Winged helix' DNA-binding domain"/>
    <property type="match status" value="1"/>
</dbReference>
<evidence type="ECO:0000259" key="5">
    <source>
        <dbReference type="PROSITE" id="PS50931"/>
    </source>
</evidence>
<reference evidence="6 7" key="1">
    <citation type="submission" date="2017-06" db="EMBL/GenBank/DDBJ databases">
        <authorList>
            <person name="Kim H.J."/>
            <person name="Triplett B.A."/>
        </authorList>
    </citation>
    <scope>NUCLEOTIDE SEQUENCE [LARGE SCALE GENOMIC DNA]</scope>
    <source>
        <strain evidence="6 7">CGMCC 4.1858</strain>
    </source>
</reference>
<dbReference type="Pfam" id="PF03466">
    <property type="entry name" value="LysR_substrate"/>
    <property type="match status" value="1"/>
</dbReference>
<evidence type="ECO:0000256" key="3">
    <source>
        <dbReference type="ARBA" id="ARBA00023125"/>
    </source>
</evidence>
<accession>A0A239MXR0</accession>
<dbReference type="Gene3D" id="1.10.10.10">
    <property type="entry name" value="Winged helix-like DNA-binding domain superfamily/Winged helix DNA-binding domain"/>
    <property type="match status" value="1"/>
</dbReference>
<dbReference type="InterPro" id="IPR000847">
    <property type="entry name" value="LysR_HTH_N"/>
</dbReference>
<dbReference type="PROSITE" id="PS50931">
    <property type="entry name" value="HTH_LYSR"/>
    <property type="match status" value="1"/>
</dbReference>
<evidence type="ECO:0000256" key="4">
    <source>
        <dbReference type="ARBA" id="ARBA00023163"/>
    </source>
</evidence>
<dbReference type="PANTHER" id="PTHR30346">
    <property type="entry name" value="TRANSCRIPTIONAL DUAL REGULATOR HCAR-RELATED"/>
    <property type="match status" value="1"/>
</dbReference>
<dbReference type="EMBL" id="FZOF01000028">
    <property type="protein sequence ID" value="SNT47013.1"/>
    <property type="molecule type" value="Genomic_DNA"/>
</dbReference>
<dbReference type="AlphaFoldDB" id="A0A239MXR0"/>
<dbReference type="PRINTS" id="PR00039">
    <property type="entry name" value="HTHLYSR"/>
</dbReference>
<dbReference type="Pfam" id="PF00126">
    <property type="entry name" value="HTH_1"/>
    <property type="match status" value="1"/>
</dbReference>
<dbReference type="GO" id="GO:0003677">
    <property type="term" value="F:DNA binding"/>
    <property type="evidence" value="ECO:0007669"/>
    <property type="project" value="UniProtKB-KW"/>
</dbReference>
<organism evidence="6 7">
    <name type="scientific">Actinacidiphila glaucinigra</name>
    <dbReference type="NCBI Taxonomy" id="235986"/>
    <lineage>
        <taxon>Bacteria</taxon>
        <taxon>Bacillati</taxon>
        <taxon>Actinomycetota</taxon>
        <taxon>Actinomycetes</taxon>
        <taxon>Kitasatosporales</taxon>
        <taxon>Streptomycetaceae</taxon>
        <taxon>Actinacidiphila</taxon>
    </lineage>
</organism>
<comment type="similarity">
    <text evidence="1">Belongs to the LysR transcriptional regulatory family.</text>
</comment>
<name>A0A239MXR0_9ACTN</name>
<dbReference type="InterPro" id="IPR036390">
    <property type="entry name" value="WH_DNA-bd_sf"/>
</dbReference>
<dbReference type="GO" id="GO:0032993">
    <property type="term" value="C:protein-DNA complex"/>
    <property type="evidence" value="ECO:0007669"/>
    <property type="project" value="TreeGrafter"/>
</dbReference>
<gene>
    <name evidence="6" type="ORF">SAMN05216252_12887</name>
</gene>
<dbReference type="InterPro" id="IPR005119">
    <property type="entry name" value="LysR_subst-bd"/>
</dbReference>
<dbReference type="OrthoDB" id="3181812at2"/>
<dbReference type="PANTHER" id="PTHR30346:SF28">
    <property type="entry name" value="HTH-TYPE TRANSCRIPTIONAL REGULATOR CYNR"/>
    <property type="match status" value="1"/>
</dbReference>
<evidence type="ECO:0000256" key="1">
    <source>
        <dbReference type="ARBA" id="ARBA00009437"/>
    </source>
</evidence>
<dbReference type="Proteomes" id="UP000198280">
    <property type="component" value="Unassembled WGS sequence"/>
</dbReference>
<keyword evidence="2" id="KW-0805">Transcription regulation</keyword>
<dbReference type="FunFam" id="1.10.10.10:FF:000001">
    <property type="entry name" value="LysR family transcriptional regulator"/>
    <property type="match status" value="1"/>
</dbReference>
<dbReference type="Gene3D" id="3.40.190.290">
    <property type="match status" value="1"/>
</dbReference>
<dbReference type="GO" id="GO:0003700">
    <property type="term" value="F:DNA-binding transcription factor activity"/>
    <property type="evidence" value="ECO:0007669"/>
    <property type="project" value="InterPro"/>
</dbReference>
<evidence type="ECO:0000313" key="7">
    <source>
        <dbReference type="Proteomes" id="UP000198280"/>
    </source>
</evidence>
<dbReference type="RefSeq" id="WP_089228100.1">
    <property type="nucleotide sequence ID" value="NZ_FZOF01000028.1"/>
</dbReference>
<keyword evidence="4" id="KW-0804">Transcription</keyword>
<keyword evidence="7" id="KW-1185">Reference proteome</keyword>
<dbReference type="InterPro" id="IPR036388">
    <property type="entry name" value="WH-like_DNA-bd_sf"/>
</dbReference>
<dbReference type="SUPFAM" id="SSF53850">
    <property type="entry name" value="Periplasmic binding protein-like II"/>
    <property type="match status" value="1"/>
</dbReference>